<comment type="caution">
    <text evidence="1">The sequence shown here is derived from an EMBL/GenBank/DDBJ whole genome shotgun (WGS) entry which is preliminary data.</text>
</comment>
<proteinExistence type="predicted"/>
<dbReference type="InterPro" id="IPR012669">
    <property type="entry name" value="Pectate_lyase"/>
</dbReference>
<reference evidence="1 2" key="1">
    <citation type="submission" date="2018-05" db="EMBL/GenBank/DDBJ databases">
        <title>Flavobacterium sp. strain IMCC34759, incomplete genome.</title>
        <authorList>
            <person name="Joung Y."/>
            <person name="Cho J."/>
        </authorList>
    </citation>
    <scope>NUCLEOTIDE SEQUENCE [LARGE SCALE GENOMIC DNA]</scope>
    <source>
        <strain evidence="1 2">IMCC34759</strain>
    </source>
</reference>
<dbReference type="Proteomes" id="UP000247903">
    <property type="component" value="Unassembled WGS sequence"/>
</dbReference>
<name>A0A2V4BT65_9FLAO</name>
<keyword evidence="2" id="KW-1185">Reference proteome</keyword>
<protein>
    <submittedName>
        <fullName evidence="1">Pectate lyase</fullName>
    </submittedName>
</protein>
<dbReference type="GO" id="GO:0016829">
    <property type="term" value="F:lyase activity"/>
    <property type="evidence" value="ECO:0007669"/>
    <property type="project" value="UniProtKB-KW"/>
</dbReference>
<dbReference type="EMBL" id="QJHK01000003">
    <property type="protein sequence ID" value="PXY41772.1"/>
    <property type="molecule type" value="Genomic_DNA"/>
</dbReference>
<dbReference type="NCBIfam" id="TIGR02474">
    <property type="entry name" value="pec_lyase"/>
    <property type="match status" value="1"/>
</dbReference>
<accession>A0A2V4BT65</accession>
<dbReference type="AlphaFoldDB" id="A0A2V4BT65"/>
<dbReference type="Gene3D" id="1.50.10.20">
    <property type="match status" value="1"/>
</dbReference>
<sequence length="402" mass="46573">MKTSQSLSRNKSLLFGILLTSFSFLYSGAQSEKDKKTSVISTKPFSDSMNHWYGIADKNNIVNPIPNQPKYEESEYTKIADNIIYFQRDNGGWPKNYDMRAILTTEQINDIVGSRSVLHTTFDNGTTYTHVYYLAQVYTLTKIEKYKTACLKGIDFILEAQYPNGGWPQYYPLEKGYSRHITFNDGAYMGIMNLLDKIVHNDPNFSFIDAETKSKVNTAYEKGIDCILKTQISDHGKLSAWCQQHDEVTLLPVWARKFEPPSVSNAESVDIVLFLMKIENPSEQVIRAVQSAVKWFEDSKIYNTRVETFEAPEMDSKFKKIKDDRRVVNDPTAPPIWTRYYELGTGKPLFCDRDSVYLYSLAEVSRERRSGYAWYTYNPEKALKKYPEWQKKWTPETDVLKK</sequence>
<dbReference type="OrthoDB" id="9804686at2"/>
<dbReference type="SUPFAM" id="SSF81853">
    <property type="entry name" value="Family 10 polysaccharide lyase"/>
    <property type="match status" value="1"/>
</dbReference>
<evidence type="ECO:0000313" key="2">
    <source>
        <dbReference type="Proteomes" id="UP000247903"/>
    </source>
</evidence>
<keyword evidence="1" id="KW-0456">Lyase</keyword>
<dbReference type="Pfam" id="PF09492">
    <property type="entry name" value="Pec_lyase"/>
    <property type="match status" value="1"/>
</dbReference>
<evidence type="ECO:0000313" key="1">
    <source>
        <dbReference type="EMBL" id="PXY41772.1"/>
    </source>
</evidence>
<organism evidence="1 2">
    <name type="scientific">Flavobacterium cheongpyeongense</name>
    <dbReference type="NCBI Taxonomy" id="2212651"/>
    <lineage>
        <taxon>Bacteria</taxon>
        <taxon>Pseudomonadati</taxon>
        <taxon>Bacteroidota</taxon>
        <taxon>Flavobacteriia</taxon>
        <taxon>Flavobacteriales</taxon>
        <taxon>Flavobacteriaceae</taxon>
        <taxon>Flavobacterium</taxon>
    </lineage>
</organism>
<dbReference type="RefSeq" id="WP_110305428.1">
    <property type="nucleotide sequence ID" value="NZ_QJHK01000003.1"/>
</dbReference>
<gene>
    <name evidence="1" type="primary">pelA</name>
    <name evidence="1" type="ORF">DMB65_04175</name>
</gene>